<proteinExistence type="predicted"/>
<evidence type="ECO:0008006" key="3">
    <source>
        <dbReference type="Google" id="ProtNLM"/>
    </source>
</evidence>
<reference evidence="1 2" key="1">
    <citation type="submission" date="2020-04" db="EMBL/GenBank/DDBJ databases">
        <title>FDA dAtabase for Regulatory Grade micrObial Sequences (FDA-ARGOS): Supporting development and validation of Infectious Disease Dx tests.</title>
        <authorList>
            <person name="Sciortino C."/>
            <person name="Tallon L."/>
            <person name="Sadzewicz L."/>
            <person name="Vavikolanu K."/>
            <person name="Mehta A."/>
            <person name="Aluvathingal J."/>
            <person name="Nadendla S."/>
            <person name="Nandy P."/>
            <person name="Geyer C."/>
            <person name="Yan Y."/>
            <person name="Sichtig H."/>
        </authorList>
    </citation>
    <scope>NUCLEOTIDE SEQUENCE [LARGE SCALE GENOMIC DNA]</scope>
    <source>
        <strain evidence="1 2">FDAARGOS_633</strain>
    </source>
</reference>
<dbReference type="EMBL" id="CP050898">
    <property type="protein sequence ID" value="QIX20219.1"/>
    <property type="molecule type" value="Genomic_DNA"/>
</dbReference>
<dbReference type="NCBIfam" id="TIGR01725">
    <property type="entry name" value="phge_HK97_gp10"/>
    <property type="match status" value="1"/>
</dbReference>
<dbReference type="InterPro" id="IPR010064">
    <property type="entry name" value="HK97-gp10_tail"/>
</dbReference>
<gene>
    <name evidence="1" type="ORF">FOB41_03220</name>
</gene>
<evidence type="ECO:0000313" key="1">
    <source>
        <dbReference type="EMBL" id="QIX20219.1"/>
    </source>
</evidence>
<evidence type="ECO:0000313" key="2">
    <source>
        <dbReference type="Proteomes" id="UP000500870"/>
    </source>
</evidence>
<dbReference type="RefSeq" id="WP_177319083.1">
    <property type="nucleotide sequence ID" value="NZ_CP050898.1"/>
</dbReference>
<dbReference type="Proteomes" id="UP000500870">
    <property type="component" value="Chromosome 1"/>
</dbReference>
<sequence length="125" mass="13428">MVSIKINAKGLRAALRIAEKQVAERLDVALEKNANEMVGSAKALADANKLTGALIDSISVEKKGQADYVISATDEAAAPNEWGTRKMDAQPFFYPAYRLGKKRARGRIARAIKAGIKDAGLDGKK</sequence>
<organism evidence="1 2">
    <name type="scientific">Agrobacterium pusense</name>
    <dbReference type="NCBI Taxonomy" id="648995"/>
    <lineage>
        <taxon>Bacteria</taxon>
        <taxon>Pseudomonadati</taxon>
        <taxon>Pseudomonadota</taxon>
        <taxon>Alphaproteobacteria</taxon>
        <taxon>Hyphomicrobiales</taxon>
        <taxon>Rhizobiaceae</taxon>
        <taxon>Rhizobium/Agrobacterium group</taxon>
        <taxon>Agrobacterium</taxon>
    </lineage>
</organism>
<dbReference type="AlphaFoldDB" id="A0A6H0ZHT2"/>
<accession>A0A6H0ZHT2</accession>
<protein>
    <recommendedName>
        <fullName evidence="3">HK97 gp10 family phage protein</fullName>
    </recommendedName>
</protein>
<name>A0A6H0ZHT2_9HYPH</name>